<dbReference type="EMBL" id="JABAIL010000013">
    <property type="protein sequence ID" value="NLR94623.1"/>
    <property type="molecule type" value="Genomic_DNA"/>
</dbReference>
<protein>
    <submittedName>
        <fullName evidence="3">Family 16 glycosylhydrolase</fullName>
    </submittedName>
</protein>
<sequence length="427" mass="48914">MINKLLNFTLLLSILGCTSVKDTLSIQEQNEIHQPYIHSSNNRVFDQSEGWIPVWSDEFDGTNLDETKWTKTVSSKSRAPRPELGISSWFWVQDHVWLDGNGHLVLKSSKVSDNKMFCGSVDSRGKYQPKYGYMEARIKIADTSKGNHTAFWLQGENQGNVDGTGNDGAEIDIFESAWLSETTKSVIHIDGYAEDHKANTKKYDTPNIHEGFHIYGLLWEDDKLEIYYDGELKVTYSGIWVPQVEEWLWLSVGASFGDGDFISQPIGDLSTAEVDYVRVWQKDPLYEAPNTTDVIRLRNKASNYYFRVVGEGDNVEVQQTDNSRQGDWTYWKLVTNNSYYHIKAEGTSKYIRAIENTNGAVLYTKPLDNVGSWTQWEFIYQEDGYFLIKNKETKKYLKASSNQSDTPIILSNTTDDSALWKIEKLNE</sequence>
<name>A0A7X8XZ03_9BACT</name>
<gene>
    <name evidence="3" type="ORF">HGP29_25690</name>
</gene>
<dbReference type="CDD" id="cd00161">
    <property type="entry name" value="beta-trefoil_Ricin-like"/>
    <property type="match status" value="1"/>
</dbReference>
<feature type="domain" description="GH16" evidence="2">
    <location>
        <begin position="47"/>
        <end position="285"/>
    </location>
</feature>
<dbReference type="CDD" id="cd08023">
    <property type="entry name" value="GH16_laminarinase_like"/>
    <property type="match status" value="1"/>
</dbReference>
<dbReference type="InterPro" id="IPR013320">
    <property type="entry name" value="ConA-like_dom_sf"/>
</dbReference>
<dbReference type="GO" id="GO:0005975">
    <property type="term" value="P:carbohydrate metabolic process"/>
    <property type="evidence" value="ECO:0007669"/>
    <property type="project" value="InterPro"/>
</dbReference>
<dbReference type="Pfam" id="PF00722">
    <property type="entry name" value="Glyco_hydro_16"/>
    <property type="match status" value="1"/>
</dbReference>
<dbReference type="Proteomes" id="UP000585050">
    <property type="component" value="Unassembled WGS sequence"/>
</dbReference>
<dbReference type="PROSITE" id="PS51257">
    <property type="entry name" value="PROKAR_LIPOPROTEIN"/>
    <property type="match status" value="1"/>
</dbReference>
<dbReference type="PANTHER" id="PTHR10963">
    <property type="entry name" value="GLYCOSYL HYDROLASE-RELATED"/>
    <property type="match status" value="1"/>
</dbReference>
<keyword evidence="4" id="KW-1185">Reference proteome</keyword>
<comment type="similarity">
    <text evidence="1">Belongs to the glycosyl hydrolase 16 family.</text>
</comment>
<dbReference type="SUPFAM" id="SSF49899">
    <property type="entry name" value="Concanavalin A-like lectins/glucanases"/>
    <property type="match status" value="1"/>
</dbReference>
<keyword evidence="3" id="KW-0378">Hydrolase</keyword>
<proteinExistence type="inferred from homology"/>
<evidence type="ECO:0000313" key="4">
    <source>
        <dbReference type="Proteomes" id="UP000585050"/>
    </source>
</evidence>
<accession>A0A7X8XZ03</accession>
<dbReference type="AlphaFoldDB" id="A0A7X8XZ03"/>
<dbReference type="PANTHER" id="PTHR10963:SF55">
    <property type="entry name" value="GLYCOSIDE HYDROLASE FAMILY 16 PROTEIN"/>
    <property type="match status" value="1"/>
</dbReference>
<dbReference type="Gene3D" id="2.80.10.50">
    <property type="match status" value="1"/>
</dbReference>
<dbReference type="InterPro" id="IPR035992">
    <property type="entry name" value="Ricin_B-like_lectins"/>
</dbReference>
<evidence type="ECO:0000259" key="2">
    <source>
        <dbReference type="PROSITE" id="PS51762"/>
    </source>
</evidence>
<organism evidence="3 4">
    <name type="scientific">Flammeovirga agarivorans</name>
    <dbReference type="NCBI Taxonomy" id="2726742"/>
    <lineage>
        <taxon>Bacteria</taxon>
        <taxon>Pseudomonadati</taxon>
        <taxon>Bacteroidota</taxon>
        <taxon>Cytophagia</taxon>
        <taxon>Cytophagales</taxon>
        <taxon>Flammeovirgaceae</taxon>
        <taxon>Flammeovirga</taxon>
    </lineage>
</organism>
<reference evidence="3 4" key="1">
    <citation type="submission" date="2020-04" db="EMBL/GenBank/DDBJ databases">
        <title>Flammeovirga sp. SR4, a novel species isolated from seawater.</title>
        <authorList>
            <person name="Wang X."/>
        </authorList>
    </citation>
    <scope>NUCLEOTIDE SEQUENCE [LARGE SCALE GENOMIC DNA]</scope>
    <source>
        <strain evidence="3 4">SR4</strain>
    </source>
</reference>
<dbReference type="PROSITE" id="PS51762">
    <property type="entry name" value="GH16_2"/>
    <property type="match status" value="1"/>
</dbReference>
<dbReference type="InterPro" id="IPR000757">
    <property type="entry name" value="Beta-glucanase-like"/>
</dbReference>
<dbReference type="SUPFAM" id="SSF50370">
    <property type="entry name" value="Ricin B-like lectins"/>
    <property type="match status" value="1"/>
</dbReference>
<dbReference type="GO" id="GO:0004553">
    <property type="term" value="F:hydrolase activity, hydrolyzing O-glycosyl compounds"/>
    <property type="evidence" value="ECO:0007669"/>
    <property type="project" value="InterPro"/>
</dbReference>
<evidence type="ECO:0000313" key="3">
    <source>
        <dbReference type="EMBL" id="NLR94623.1"/>
    </source>
</evidence>
<dbReference type="RefSeq" id="WP_168885333.1">
    <property type="nucleotide sequence ID" value="NZ_JABAIL010000013.1"/>
</dbReference>
<dbReference type="Gene3D" id="2.60.120.200">
    <property type="match status" value="1"/>
</dbReference>
<dbReference type="InterPro" id="IPR050546">
    <property type="entry name" value="Glycosyl_Hydrlase_16"/>
</dbReference>
<evidence type="ECO:0000256" key="1">
    <source>
        <dbReference type="ARBA" id="ARBA00006865"/>
    </source>
</evidence>
<comment type="caution">
    <text evidence="3">The sequence shown here is derived from an EMBL/GenBank/DDBJ whole genome shotgun (WGS) entry which is preliminary data.</text>
</comment>